<keyword evidence="1" id="KW-1133">Transmembrane helix</keyword>
<dbReference type="AlphaFoldDB" id="A0A8H4KR06"/>
<keyword evidence="3" id="KW-1185">Reference proteome</keyword>
<feature type="transmembrane region" description="Helical" evidence="1">
    <location>
        <begin position="26"/>
        <end position="45"/>
    </location>
</feature>
<accession>A0A8H4KR06</accession>
<gene>
    <name evidence="2" type="ORF">F53441_3298</name>
</gene>
<name>A0A8H4KR06_9HYPO</name>
<comment type="caution">
    <text evidence="2">The sequence shown here is derived from an EMBL/GenBank/DDBJ whole genome shotgun (WGS) entry which is preliminary data.</text>
</comment>
<dbReference type="OrthoDB" id="5095551at2759"/>
<evidence type="ECO:0000256" key="1">
    <source>
        <dbReference type="SAM" id="Phobius"/>
    </source>
</evidence>
<dbReference type="Proteomes" id="UP000605986">
    <property type="component" value="Unassembled WGS sequence"/>
</dbReference>
<evidence type="ECO:0000313" key="2">
    <source>
        <dbReference type="EMBL" id="KAF4454163.1"/>
    </source>
</evidence>
<proteinExistence type="predicted"/>
<dbReference type="EMBL" id="JAADJG010000132">
    <property type="protein sequence ID" value="KAF4454163.1"/>
    <property type="molecule type" value="Genomic_DNA"/>
</dbReference>
<evidence type="ECO:0000313" key="3">
    <source>
        <dbReference type="Proteomes" id="UP000605986"/>
    </source>
</evidence>
<sequence>MNLCEVLASQESNSLAPQAMEKIHSALLYSSIGFGSGMLLFYLRYGFDMQDRIMTPYLPVLAYMSLKELGNENPTSQDALEESRSTLTLAAKGLSV</sequence>
<protein>
    <submittedName>
        <fullName evidence="2">Nitrate assimilation regulatory protein nirA</fullName>
    </submittedName>
</protein>
<keyword evidence="1" id="KW-0812">Transmembrane</keyword>
<keyword evidence="1" id="KW-0472">Membrane</keyword>
<organism evidence="2 3">
    <name type="scientific">Fusarium austroafricanum</name>
    <dbReference type="NCBI Taxonomy" id="2364996"/>
    <lineage>
        <taxon>Eukaryota</taxon>
        <taxon>Fungi</taxon>
        <taxon>Dikarya</taxon>
        <taxon>Ascomycota</taxon>
        <taxon>Pezizomycotina</taxon>
        <taxon>Sordariomycetes</taxon>
        <taxon>Hypocreomycetidae</taxon>
        <taxon>Hypocreales</taxon>
        <taxon>Nectriaceae</taxon>
        <taxon>Fusarium</taxon>
        <taxon>Fusarium concolor species complex</taxon>
    </lineage>
</organism>
<reference evidence="2" key="1">
    <citation type="submission" date="2020-01" db="EMBL/GenBank/DDBJ databases">
        <title>Identification and distribution of gene clusters putatively required for synthesis of sphingolipid metabolism inhibitors in phylogenetically diverse species of the filamentous fungus Fusarium.</title>
        <authorList>
            <person name="Kim H.-S."/>
            <person name="Busman M."/>
            <person name="Brown D.W."/>
            <person name="Divon H."/>
            <person name="Uhlig S."/>
            <person name="Proctor R.H."/>
        </authorList>
    </citation>
    <scope>NUCLEOTIDE SEQUENCE</scope>
    <source>
        <strain evidence="2">NRRL 53441</strain>
    </source>
</reference>